<organism evidence="1 2">
    <name type="scientific">Pedobacter steynii</name>
    <dbReference type="NCBI Taxonomy" id="430522"/>
    <lineage>
        <taxon>Bacteria</taxon>
        <taxon>Pseudomonadati</taxon>
        <taxon>Bacteroidota</taxon>
        <taxon>Sphingobacteriia</taxon>
        <taxon>Sphingobacteriales</taxon>
        <taxon>Sphingobacteriaceae</taxon>
        <taxon>Pedobacter</taxon>
    </lineage>
</organism>
<dbReference type="AlphaFoldDB" id="A0A1D7QMP9"/>
<dbReference type="OrthoDB" id="9766256at2"/>
<evidence type="ECO:0008006" key="3">
    <source>
        <dbReference type="Google" id="ProtNLM"/>
    </source>
</evidence>
<evidence type="ECO:0000313" key="1">
    <source>
        <dbReference type="EMBL" id="AOM79933.1"/>
    </source>
</evidence>
<dbReference type="EMBL" id="CP017141">
    <property type="protein sequence ID" value="AOM79933.1"/>
    <property type="molecule type" value="Genomic_DNA"/>
</dbReference>
<dbReference type="PROSITE" id="PS51257">
    <property type="entry name" value="PROKAR_LIPOPROTEIN"/>
    <property type="match status" value="1"/>
</dbReference>
<dbReference type="InterPro" id="IPR041662">
    <property type="entry name" value="SusD-like_2"/>
</dbReference>
<sequence>MKKTYYIFIAFLLLVSASGCKKFLDINKDPNNPLDVQEALILTPLELYTTTNIIGGFPGSVSAYWTQQLAINQPAPEIDSYRITPSDVNNTWSFDLYPAVFINARIMIDKAEKAGNNGYAGIGRVLLAYNLAVCTDLWGDIPYSEAFQALGNLKPKYDSQEDIYKLIQSLLDQAIVILNTAPAGIRVGSDDLIYGGTFASWKKLAYTLKARYYLRLSKAAGYSAATQADLALAALQNGFSANADNAKVKYSGEAKGENPWYQGTLPGAGGVVLSKTFVNMLKASNDPRLPFLASPGSGGDYEGRESGTVPTTDPTIYASVSPRVGGYTEADEETGKSAPVYLATYAEALFIKAEATLIKSGALAAQPVLKSAIEAHMNLLGVDAADRDAYTAIHSVLDPVNPLRSLIKEKFVASFLSLEAYNDWRRTGYPALNVVQNAFRPYIPQRFPYPSQEITSNPQPQQSILTSEKVWWAK</sequence>
<keyword evidence="2" id="KW-1185">Reference proteome</keyword>
<dbReference type="Pfam" id="PF12771">
    <property type="entry name" value="SusD-like_2"/>
    <property type="match status" value="1"/>
</dbReference>
<protein>
    <recommendedName>
        <fullName evidence="3">Starch-binding associating with outer membrane</fullName>
    </recommendedName>
</protein>
<dbReference type="RefSeq" id="WP_069381595.1">
    <property type="nucleotide sequence ID" value="NZ_CP017141.1"/>
</dbReference>
<dbReference type="Gene3D" id="1.25.40.390">
    <property type="match status" value="1"/>
</dbReference>
<dbReference type="SUPFAM" id="SSF48452">
    <property type="entry name" value="TPR-like"/>
    <property type="match status" value="1"/>
</dbReference>
<dbReference type="KEGG" id="psty:BFS30_23870"/>
<proteinExistence type="predicted"/>
<reference evidence="1 2" key="1">
    <citation type="submission" date="2016-08" db="EMBL/GenBank/DDBJ databases">
        <authorList>
            <person name="Seilhamer J.J."/>
        </authorList>
    </citation>
    <scope>NUCLEOTIDE SEQUENCE [LARGE SCALE GENOMIC DNA]</scope>
    <source>
        <strain evidence="1 2">DX4</strain>
    </source>
</reference>
<dbReference type="Proteomes" id="UP000094313">
    <property type="component" value="Chromosome"/>
</dbReference>
<accession>A0A1D7QMP9</accession>
<dbReference type="InterPro" id="IPR011990">
    <property type="entry name" value="TPR-like_helical_dom_sf"/>
</dbReference>
<evidence type="ECO:0000313" key="2">
    <source>
        <dbReference type="Proteomes" id="UP000094313"/>
    </source>
</evidence>
<gene>
    <name evidence="1" type="ORF">BFS30_23870</name>
</gene>
<name>A0A1D7QMP9_9SPHI</name>